<dbReference type="EMBL" id="SRLO01000060">
    <property type="protein sequence ID" value="TNN79799.1"/>
    <property type="molecule type" value="Genomic_DNA"/>
</dbReference>
<dbReference type="Proteomes" id="UP000314294">
    <property type="component" value="Unassembled WGS sequence"/>
</dbReference>
<reference evidence="1 2" key="1">
    <citation type="submission" date="2019-03" db="EMBL/GenBank/DDBJ databases">
        <title>First draft genome of Liparis tanakae, snailfish: a comprehensive survey of snailfish specific genes.</title>
        <authorList>
            <person name="Kim W."/>
            <person name="Song I."/>
            <person name="Jeong J.-H."/>
            <person name="Kim D."/>
            <person name="Kim S."/>
            <person name="Ryu S."/>
            <person name="Song J.Y."/>
            <person name="Lee S.K."/>
        </authorList>
    </citation>
    <scope>NUCLEOTIDE SEQUENCE [LARGE SCALE GENOMIC DNA]</scope>
    <source>
        <tissue evidence="1">Muscle</tissue>
    </source>
</reference>
<name>A0A4Z2IP53_9TELE</name>
<evidence type="ECO:0000313" key="2">
    <source>
        <dbReference type="Proteomes" id="UP000314294"/>
    </source>
</evidence>
<sequence>MSELVNDFLLKGVDACQRAARRRGRREHGEICQALRTRLRCHREHDEAAAFAGALPAGVTATPL</sequence>
<evidence type="ECO:0000313" key="1">
    <source>
        <dbReference type="EMBL" id="TNN79799.1"/>
    </source>
</evidence>
<accession>A0A4Z2IP53</accession>
<dbReference type="AlphaFoldDB" id="A0A4Z2IP53"/>
<comment type="caution">
    <text evidence="1">The sequence shown here is derived from an EMBL/GenBank/DDBJ whole genome shotgun (WGS) entry which is preliminary data.</text>
</comment>
<protein>
    <submittedName>
        <fullName evidence="1">Uncharacterized protein</fullName>
    </submittedName>
</protein>
<keyword evidence="2" id="KW-1185">Reference proteome</keyword>
<organism evidence="1 2">
    <name type="scientific">Liparis tanakae</name>
    <name type="common">Tanaka's snailfish</name>
    <dbReference type="NCBI Taxonomy" id="230148"/>
    <lineage>
        <taxon>Eukaryota</taxon>
        <taxon>Metazoa</taxon>
        <taxon>Chordata</taxon>
        <taxon>Craniata</taxon>
        <taxon>Vertebrata</taxon>
        <taxon>Euteleostomi</taxon>
        <taxon>Actinopterygii</taxon>
        <taxon>Neopterygii</taxon>
        <taxon>Teleostei</taxon>
        <taxon>Neoteleostei</taxon>
        <taxon>Acanthomorphata</taxon>
        <taxon>Eupercaria</taxon>
        <taxon>Perciformes</taxon>
        <taxon>Cottioidei</taxon>
        <taxon>Cottales</taxon>
        <taxon>Liparidae</taxon>
        <taxon>Liparis</taxon>
    </lineage>
</organism>
<proteinExistence type="predicted"/>
<gene>
    <name evidence="1" type="ORF">EYF80_009836</name>
</gene>